<sequence length="149" mass="15745">MTGSNKYLPLIKDIYKGYKHATNFSRAAGGCKVVHVSEGKVKLEFEVTEELTNPFGTLHGGCTSTLVDIATTTALLATPRQLPGVTVDLSVSCLSAAKLGETIILDAEVIKSGKSIAFTKAQLYKKSDSTPIATALHTKAFAGQKKSDA</sequence>
<dbReference type="Proteomes" id="UP000887576">
    <property type="component" value="Unplaced"/>
</dbReference>
<evidence type="ECO:0000313" key="1">
    <source>
        <dbReference type="Proteomes" id="UP000887576"/>
    </source>
</evidence>
<evidence type="ECO:0000313" key="2">
    <source>
        <dbReference type="WBParaSite" id="JU765_v2.g19890.t1"/>
    </source>
</evidence>
<reference evidence="2" key="1">
    <citation type="submission" date="2022-11" db="UniProtKB">
        <authorList>
            <consortium name="WormBaseParasite"/>
        </authorList>
    </citation>
    <scope>IDENTIFICATION</scope>
</reference>
<protein>
    <submittedName>
        <fullName evidence="2">Thioesterase domain-containing protein</fullName>
    </submittedName>
</protein>
<name>A0AC34QW66_9BILA</name>
<accession>A0AC34QW66</accession>
<proteinExistence type="predicted"/>
<dbReference type="WBParaSite" id="JU765_v2.g19890.t1">
    <property type="protein sequence ID" value="JU765_v2.g19890.t1"/>
    <property type="gene ID" value="JU765_v2.g19890"/>
</dbReference>
<organism evidence="1 2">
    <name type="scientific">Panagrolaimus sp. JU765</name>
    <dbReference type="NCBI Taxonomy" id="591449"/>
    <lineage>
        <taxon>Eukaryota</taxon>
        <taxon>Metazoa</taxon>
        <taxon>Ecdysozoa</taxon>
        <taxon>Nematoda</taxon>
        <taxon>Chromadorea</taxon>
        <taxon>Rhabditida</taxon>
        <taxon>Tylenchina</taxon>
        <taxon>Panagrolaimomorpha</taxon>
        <taxon>Panagrolaimoidea</taxon>
        <taxon>Panagrolaimidae</taxon>
        <taxon>Panagrolaimus</taxon>
    </lineage>
</organism>